<reference evidence="2 3" key="1">
    <citation type="submission" date="2020-07" db="EMBL/GenBank/DDBJ databases">
        <title>Comparative genomics of pyrophilous fungi reveals a link between fire events and developmental genes.</title>
        <authorList>
            <consortium name="DOE Joint Genome Institute"/>
            <person name="Steindorff A.S."/>
            <person name="Carver A."/>
            <person name="Calhoun S."/>
            <person name="Stillman K."/>
            <person name="Liu H."/>
            <person name="Lipzen A."/>
            <person name="Pangilinan J."/>
            <person name="Labutti K."/>
            <person name="Bruns T.D."/>
            <person name="Grigoriev I.V."/>
        </authorList>
    </citation>
    <scope>NUCLEOTIDE SEQUENCE [LARGE SCALE GENOMIC DNA]</scope>
    <source>
        <strain evidence="2 3">CBS 144469</strain>
    </source>
</reference>
<keyword evidence="3" id="KW-1185">Reference proteome</keyword>
<gene>
    <name evidence="2" type="ORF">DFP72DRAFT_1078030</name>
</gene>
<dbReference type="OrthoDB" id="3117636at2759"/>
<evidence type="ECO:0000313" key="3">
    <source>
        <dbReference type="Proteomes" id="UP000521943"/>
    </source>
</evidence>
<protein>
    <submittedName>
        <fullName evidence="2">Uncharacterized protein</fullName>
    </submittedName>
</protein>
<proteinExistence type="predicted"/>
<dbReference type="Proteomes" id="UP000521943">
    <property type="component" value="Unassembled WGS sequence"/>
</dbReference>
<dbReference type="EMBL" id="JACGCI010000113">
    <property type="protein sequence ID" value="KAF6744814.1"/>
    <property type="molecule type" value="Genomic_DNA"/>
</dbReference>
<name>A0A8H6LWL1_9AGAR</name>
<evidence type="ECO:0000256" key="1">
    <source>
        <dbReference type="SAM" id="MobiDB-lite"/>
    </source>
</evidence>
<feature type="region of interest" description="Disordered" evidence="1">
    <location>
        <begin position="59"/>
        <end position="94"/>
    </location>
</feature>
<sequence>MSITCCHLGHTNVEAETTCWSRSRRRLTSRLVLLLVDLSRTSSFVRRLGLEQDQELKLPKNHSRRHSRTPVRRFTSQTEGQLSNALSRKTTHGKPAALHVDVSLNECHEIWGTRLRPITDAVVARTTATMVPTSVTALNVVRRAASAAQ</sequence>
<accession>A0A8H6LWL1</accession>
<evidence type="ECO:0000313" key="2">
    <source>
        <dbReference type="EMBL" id="KAF6744814.1"/>
    </source>
</evidence>
<feature type="compositionally biased region" description="Polar residues" evidence="1">
    <location>
        <begin position="74"/>
        <end position="88"/>
    </location>
</feature>
<comment type="caution">
    <text evidence="2">The sequence shown here is derived from an EMBL/GenBank/DDBJ whole genome shotgun (WGS) entry which is preliminary data.</text>
</comment>
<feature type="compositionally biased region" description="Basic residues" evidence="1">
    <location>
        <begin position="59"/>
        <end position="71"/>
    </location>
</feature>
<dbReference type="AlphaFoldDB" id="A0A8H6LWL1"/>
<organism evidence="2 3">
    <name type="scientific">Ephemerocybe angulata</name>
    <dbReference type="NCBI Taxonomy" id="980116"/>
    <lineage>
        <taxon>Eukaryota</taxon>
        <taxon>Fungi</taxon>
        <taxon>Dikarya</taxon>
        <taxon>Basidiomycota</taxon>
        <taxon>Agaricomycotina</taxon>
        <taxon>Agaricomycetes</taxon>
        <taxon>Agaricomycetidae</taxon>
        <taxon>Agaricales</taxon>
        <taxon>Agaricineae</taxon>
        <taxon>Psathyrellaceae</taxon>
        <taxon>Ephemerocybe</taxon>
    </lineage>
</organism>